<keyword evidence="5 7" id="KW-0408">Iron</keyword>
<sequence>MSNCPYTNLLDPDLYLTGDHHQVMKTIRDQGGPVVKIEDPITGVPYWAVQGRDEVDYICKNPKLFSSEQRGAFSMELDEETMVRQRMMIVNMDPPKHNKFRRIARNAFTPSAVDRYEANFRRYAKEIVDRVAGKGECEFVRDVAAELPLIAILELCGVPIEDRQQFFDWTNAMFFYEDDSMSEGDDNMAAARDAGANMYLYAAKLAEQHAQTPLNNIVGALLDGQVDDEKLTVEEFSAFFLMLIAAGNESTRTVTAHGMRLLMENPDQLALLVERPDLIPFACEEVLRYNAAFMSMRRMVTEDVEVGGQLLKKGDKVVLFWHGINRDERVFDDPMSFNIRRYETMPDLYKEHRAFGIGQHFCLGSHLARLEMKVMFEEFIPRLKNPRFTEPVEYVRDYFINGIKSMRIAFDAE</sequence>
<name>A0A939DEX3_9GAMM</name>
<dbReference type="GO" id="GO:0008395">
    <property type="term" value="F:steroid hydroxylase activity"/>
    <property type="evidence" value="ECO:0007669"/>
    <property type="project" value="TreeGrafter"/>
</dbReference>
<dbReference type="InterPro" id="IPR002397">
    <property type="entry name" value="Cyt_P450_B"/>
</dbReference>
<dbReference type="AlphaFoldDB" id="A0A939DEX3"/>
<evidence type="ECO:0000256" key="4">
    <source>
        <dbReference type="ARBA" id="ARBA00023002"/>
    </source>
</evidence>
<dbReference type="PRINTS" id="PR00359">
    <property type="entry name" value="BP450"/>
</dbReference>
<evidence type="ECO:0000256" key="5">
    <source>
        <dbReference type="ARBA" id="ARBA00023004"/>
    </source>
</evidence>
<dbReference type="FunFam" id="1.10.630.10:FF:000018">
    <property type="entry name" value="Cytochrome P450 monooxygenase"/>
    <property type="match status" value="1"/>
</dbReference>
<keyword evidence="2 7" id="KW-0349">Heme</keyword>
<evidence type="ECO:0000256" key="7">
    <source>
        <dbReference type="RuleBase" id="RU000461"/>
    </source>
</evidence>
<dbReference type="Proteomes" id="UP000664303">
    <property type="component" value="Unassembled WGS sequence"/>
</dbReference>
<comment type="similarity">
    <text evidence="1 7">Belongs to the cytochrome P450 family.</text>
</comment>
<proteinExistence type="inferred from homology"/>
<dbReference type="GO" id="GO:0005506">
    <property type="term" value="F:iron ion binding"/>
    <property type="evidence" value="ECO:0007669"/>
    <property type="project" value="InterPro"/>
</dbReference>
<dbReference type="InterPro" id="IPR036396">
    <property type="entry name" value="Cyt_P450_sf"/>
</dbReference>
<comment type="caution">
    <text evidence="8">The sequence shown here is derived from an EMBL/GenBank/DDBJ whole genome shotgun (WGS) entry which is preliminary data.</text>
</comment>
<evidence type="ECO:0000256" key="6">
    <source>
        <dbReference type="ARBA" id="ARBA00023033"/>
    </source>
</evidence>
<dbReference type="CDD" id="cd11033">
    <property type="entry name" value="CYP142-like"/>
    <property type="match status" value="1"/>
</dbReference>
<evidence type="ECO:0000256" key="1">
    <source>
        <dbReference type="ARBA" id="ARBA00010617"/>
    </source>
</evidence>
<evidence type="ECO:0000256" key="3">
    <source>
        <dbReference type="ARBA" id="ARBA00022723"/>
    </source>
</evidence>
<gene>
    <name evidence="8" type="ORF">JYP50_10080</name>
</gene>
<dbReference type="PROSITE" id="PS00086">
    <property type="entry name" value="CYTOCHROME_P450"/>
    <property type="match status" value="1"/>
</dbReference>
<dbReference type="SUPFAM" id="SSF48264">
    <property type="entry name" value="Cytochrome P450"/>
    <property type="match status" value="1"/>
</dbReference>
<dbReference type="GO" id="GO:0006707">
    <property type="term" value="P:cholesterol catabolic process"/>
    <property type="evidence" value="ECO:0007669"/>
    <property type="project" value="TreeGrafter"/>
</dbReference>
<dbReference type="Gene3D" id="1.10.630.10">
    <property type="entry name" value="Cytochrome P450"/>
    <property type="match status" value="1"/>
</dbReference>
<dbReference type="RefSeq" id="WP_206560379.1">
    <property type="nucleotide sequence ID" value="NZ_JAFKCZ010000006.1"/>
</dbReference>
<evidence type="ECO:0000313" key="9">
    <source>
        <dbReference type="Proteomes" id="UP000664303"/>
    </source>
</evidence>
<dbReference type="InterPro" id="IPR017972">
    <property type="entry name" value="Cyt_P450_CS"/>
</dbReference>
<dbReference type="EMBL" id="JAFKCZ010000006">
    <property type="protein sequence ID" value="MBN7796941.1"/>
    <property type="molecule type" value="Genomic_DNA"/>
</dbReference>
<keyword evidence="9" id="KW-1185">Reference proteome</keyword>
<evidence type="ECO:0000313" key="8">
    <source>
        <dbReference type="EMBL" id="MBN7796941.1"/>
    </source>
</evidence>
<dbReference type="GO" id="GO:0020037">
    <property type="term" value="F:heme binding"/>
    <property type="evidence" value="ECO:0007669"/>
    <property type="project" value="InterPro"/>
</dbReference>
<evidence type="ECO:0000256" key="2">
    <source>
        <dbReference type="ARBA" id="ARBA00022617"/>
    </source>
</evidence>
<keyword evidence="4 7" id="KW-0560">Oxidoreductase</keyword>
<dbReference type="GO" id="GO:0036199">
    <property type="term" value="F:cholest-4-en-3-one 26-monooxygenase activity"/>
    <property type="evidence" value="ECO:0007669"/>
    <property type="project" value="TreeGrafter"/>
</dbReference>
<accession>A0A939DEX3</accession>
<dbReference type="Pfam" id="PF00067">
    <property type="entry name" value="p450"/>
    <property type="match status" value="1"/>
</dbReference>
<keyword evidence="6 7" id="KW-0503">Monooxygenase</keyword>
<protein>
    <submittedName>
        <fullName evidence="8">Cytochrome P450</fullName>
    </submittedName>
</protein>
<dbReference type="InterPro" id="IPR001128">
    <property type="entry name" value="Cyt_P450"/>
</dbReference>
<organism evidence="8 9">
    <name type="scientific">Parahaliea mediterranea</name>
    <dbReference type="NCBI Taxonomy" id="651086"/>
    <lineage>
        <taxon>Bacteria</taxon>
        <taxon>Pseudomonadati</taxon>
        <taxon>Pseudomonadota</taxon>
        <taxon>Gammaproteobacteria</taxon>
        <taxon>Cellvibrionales</taxon>
        <taxon>Halieaceae</taxon>
        <taxon>Parahaliea</taxon>
    </lineage>
</organism>
<dbReference type="PANTHER" id="PTHR46696">
    <property type="entry name" value="P450, PUTATIVE (EUROFUNG)-RELATED"/>
    <property type="match status" value="1"/>
</dbReference>
<reference evidence="8" key="1">
    <citation type="submission" date="2021-02" db="EMBL/GenBank/DDBJ databases">
        <title>PHA producing bacteria isolated from coastal sediment in Guangdong, Shenzhen.</title>
        <authorList>
            <person name="Zheng W."/>
            <person name="Yu S."/>
            <person name="Huang Y."/>
        </authorList>
    </citation>
    <scope>NUCLEOTIDE SEQUENCE</scope>
    <source>
        <strain evidence="8">TN14-10</strain>
    </source>
</reference>
<dbReference type="PANTHER" id="PTHR46696:SF4">
    <property type="entry name" value="BIOTIN BIOSYNTHESIS CYTOCHROME P450"/>
    <property type="match status" value="1"/>
</dbReference>
<keyword evidence="3 7" id="KW-0479">Metal-binding</keyword>